<accession>A0A7D5EA96</accession>
<dbReference type="InterPro" id="IPR013783">
    <property type="entry name" value="Ig-like_fold"/>
</dbReference>
<dbReference type="Gene3D" id="2.60.40.4190">
    <property type="match status" value="2"/>
</dbReference>
<evidence type="ECO:0000313" key="6">
    <source>
        <dbReference type="Proteomes" id="UP000509594"/>
    </source>
</evidence>
<evidence type="ECO:0000256" key="2">
    <source>
        <dbReference type="SAM" id="Phobius"/>
    </source>
</evidence>
<organism evidence="5 6">
    <name type="scientific">Methanolobus zinderi</name>
    <dbReference type="NCBI Taxonomy" id="536044"/>
    <lineage>
        <taxon>Archaea</taxon>
        <taxon>Methanobacteriati</taxon>
        <taxon>Methanobacteriota</taxon>
        <taxon>Stenosarchaea group</taxon>
        <taxon>Methanomicrobia</taxon>
        <taxon>Methanosarcinales</taxon>
        <taxon>Methanosarcinaceae</taxon>
        <taxon>Methanolobus</taxon>
    </lineage>
</organism>
<feature type="domain" description="S-layer family duplication" evidence="4">
    <location>
        <begin position="722"/>
        <end position="969"/>
    </location>
</feature>
<protein>
    <submittedName>
        <fullName evidence="5">S-layer protein</fullName>
    </submittedName>
</protein>
<keyword evidence="6" id="KW-1185">Reference proteome</keyword>
<keyword evidence="2" id="KW-0472">Membrane</keyword>
<dbReference type="KEGG" id="mzi:HWN40_11080"/>
<dbReference type="InterPro" id="IPR011635">
    <property type="entry name" value="CARDB"/>
</dbReference>
<gene>
    <name evidence="5" type="ORF">HWN40_11080</name>
</gene>
<dbReference type="EMBL" id="CP058215">
    <property type="protein sequence ID" value="QLC50735.1"/>
    <property type="molecule type" value="Genomic_DNA"/>
</dbReference>
<evidence type="ECO:0000256" key="1">
    <source>
        <dbReference type="SAM" id="MobiDB-lite"/>
    </source>
</evidence>
<evidence type="ECO:0000313" key="5">
    <source>
        <dbReference type="EMBL" id="QLC50735.1"/>
    </source>
</evidence>
<evidence type="ECO:0000259" key="3">
    <source>
        <dbReference type="Pfam" id="PF07705"/>
    </source>
</evidence>
<dbReference type="Gene3D" id="2.60.40.10">
    <property type="entry name" value="Immunoglobulins"/>
    <property type="match status" value="1"/>
</dbReference>
<feature type="transmembrane region" description="Helical" evidence="2">
    <location>
        <begin position="1249"/>
        <end position="1269"/>
    </location>
</feature>
<feature type="region of interest" description="Disordered" evidence="1">
    <location>
        <begin position="218"/>
        <end position="242"/>
    </location>
</feature>
<evidence type="ECO:0000259" key="4">
    <source>
        <dbReference type="Pfam" id="PF07752"/>
    </source>
</evidence>
<dbReference type="Pfam" id="PF07752">
    <property type="entry name" value="S-layer"/>
    <property type="match status" value="2"/>
</dbReference>
<reference evidence="5 6" key="1">
    <citation type="submission" date="2020-06" db="EMBL/GenBank/DDBJ databases">
        <title>Methanolobus halotolerans sp. nov., isolated from a saline lake Tus in Siberia.</title>
        <authorList>
            <person name="Shen Y."/>
            <person name="Chen S.-C."/>
            <person name="Lai M.-C."/>
            <person name="Huang H.-H."/>
            <person name="Chiu H.-H."/>
            <person name="Tang S.-L."/>
            <person name="Rogozin D.Y."/>
            <person name="Degermendzhy A.G."/>
        </authorList>
    </citation>
    <scope>NUCLEOTIDE SEQUENCE [LARGE SCALE GENOMIC DNA]</scope>
    <source>
        <strain evidence="5 6">DSM 21339</strain>
    </source>
</reference>
<feature type="compositionally biased region" description="Low complexity" evidence="1">
    <location>
        <begin position="225"/>
        <end position="242"/>
    </location>
</feature>
<dbReference type="InterPro" id="IPR006457">
    <property type="entry name" value="S_layer-rel_Mac"/>
</dbReference>
<dbReference type="Pfam" id="PF07705">
    <property type="entry name" value="CARDB"/>
    <property type="match status" value="1"/>
</dbReference>
<keyword evidence="2" id="KW-1133">Transmembrane helix</keyword>
<dbReference type="Proteomes" id="UP000509594">
    <property type="component" value="Chromosome"/>
</dbReference>
<sequence length="1298" mass="139380">MNKNLKIILFGLSLIMFAGGAMAAPSLSGGTVSPETGTVSDSFEFTVTYTDPNNTVADYVNVTIDGVPFSMSESDASDTNMVDGKDYTYTESSFTKGTYAYAFYTANANGTVGPLDSGTFEITNSAPVLSSPDVNPSSGSPADNFVFTVTYTDADNDSANYVNVTIDGTPYSMSATDASDTNTADGKEYTYTGSSFSAGTHSYNFSASDGTDIVGPEGSGTFDVGSGSSLTGSISPSSGNPSTTFNFNATFTNEDDEIPDYVRVTIDGNEYDMTEVDSADLITSDGKDYSYSDSGFSDGSHTYSFSAGVGSDTIGPVGSGTFDVDVSNHQPTLTDDEVNAPDEFIVGKKVYFNVTYTDSDNDAPSFMYVQIDGDNNTMSKLDSSDNDATNGIEYTYNTSSLDKGEHTYAFYASDGASDVNIDSANFSIYSENYYSGDRIWDENAGQSTTYTWDAKSFSGFFYDLDSGISSETMRITDINRSLGEGDIVYETRPVETEFEQSDWGSYEVIGFMAEKYFAAYTSATSIDDVSPVSLISSGQLSKVLIDDDDKKSVYTGSSLTLKEGYRLNIVQVDRDGGKVMVTLTKDGDELDTGIIDGSGDYVYKTDIGDSEDVPIIVVHFNSIFSGTESNIVTVQGIFQISEDYIEIENGETFGKMEVTGFGNDYIEMKNDGRITLSPGKTIDIMGKINFIVADSSTLRFAPFVDMSDPGTYELRGTVAEGKETLTWTPLNFEGFYYDIDEGIRTEELELKVISGSRIGDGNLVYTSTPQEVSFEHSAWNNFSVIGFMAEKYFAAYTSATSIDDVSPVSLISSGQLSKVLIDDDDKKSVYTGSSLTLKEGYRLNIVQVDRDGGKVMVTLTKDGDELDTGIIDGSGDYVYKTDIGDSEDVPIIVVHFNSIFSGTESNIVTVQGIFQISENYLEIENGDTFGKMEVIGTSGRITMENKDDISLSRGKSVALMGDISFNVADSSNVRYYPYVEVTTAPSQTLSVDMDKSVVTNGDDVVIRVSSRGASVSEATVKVDGSSIGTTDDEGRITYTASKIGTLEIVAEKTGYASGSDELEVISPDDESKKLVIEVSPDEVYEGTSATIFVLKAIGSEAVEGVEVTLDGNSIGSTSQDGTITYTMTDVGMHKLEATKSGFLDAELNLEVQELAADFEFSNLRITPLDVEEGEEATISVDVANTGTAAGEYTADLKVNGTVVDSQTVSLGMDESQTIEFKHTEEEPGVYTAEVGGLSKEYEVFESSGTIWYVLGAIVLIVAGAVGYLFTAGGWTVEIAQAKVDEAIQSIQELIGNLR</sequence>
<keyword evidence="2" id="KW-0812">Transmembrane</keyword>
<dbReference type="Gene3D" id="2.60.98.40">
    <property type="match status" value="2"/>
</dbReference>
<feature type="domain" description="CARDB" evidence="3">
    <location>
        <begin position="1162"/>
        <end position="1234"/>
    </location>
</feature>
<proteinExistence type="predicted"/>
<name>A0A7D5EA96_9EURY</name>
<dbReference type="NCBIfam" id="TIGR01567">
    <property type="entry name" value="S_layer_rel_Mac"/>
    <property type="match status" value="2"/>
</dbReference>
<feature type="domain" description="S-layer family duplication" evidence="4">
    <location>
        <begin position="442"/>
        <end position="694"/>
    </location>
</feature>
<dbReference type="OrthoDB" id="240412at2157"/>